<evidence type="ECO:0000256" key="5">
    <source>
        <dbReference type="ARBA" id="ARBA00082491"/>
    </source>
</evidence>
<keyword evidence="8" id="KW-1185">Reference proteome</keyword>
<organism evidence="7 8">
    <name type="scientific">Linum tenue</name>
    <dbReference type="NCBI Taxonomy" id="586396"/>
    <lineage>
        <taxon>Eukaryota</taxon>
        <taxon>Viridiplantae</taxon>
        <taxon>Streptophyta</taxon>
        <taxon>Embryophyta</taxon>
        <taxon>Tracheophyta</taxon>
        <taxon>Spermatophyta</taxon>
        <taxon>Magnoliopsida</taxon>
        <taxon>eudicotyledons</taxon>
        <taxon>Gunneridae</taxon>
        <taxon>Pentapetalae</taxon>
        <taxon>rosids</taxon>
        <taxon>fabids</taxon>
        <taxon>Malpighiales</taxon>
        <taxon>Linaceae</taxon>
        <taxon>Linum</taxon>
    </lineage>
</organism>
<dbReference type="GO" id="GO:0046872">
    <property type="term" value="F:metal ion binding"/>
    <property type="evidence" value="ECO:0007669"/>
    <property type="project" value="UniProtKB-KW"/>
</dbReference>
<feature type="domain" description="Phytocyanin" evidence="6">
    <location>
        <begin position="80"/>
        <end position="178"/>
    </location>
</feature>
<evidence type="ECO:0000313" key="8">
    <source>
        <dbReference type="Proteomes" id="UP001154282"/>
    </source>
</evidence>
<accession>A0AAV0IE42</accession>
<keyword evidence="2" id="KW-0186">Copper</keyword>
<sequence>MVGRGLYFGFELLGLNGLTEGAANLHYWSPNHTPISSGCAEEKCKCMGPICLGRSSAAMATMAVLLLLQLTHPSKQAYATTYLVGGSGGWTFNLDSWPKGKTFKAGDTLCTAVFKYDPTVHNVVAVDKGGYGSCRTPAGARVYKTGKDLIQLKKGFNYFICNFPGHCESGMKIAVNAS</sequence>
<gene>
    <name evidence="7" type="ORF">LITE_LOCUS8894</name>
</gene>
<dbReference type="GO" id="GO:0005886">
    <property type="term" value="C:plasma membrane"/>
    <property type="evidence" value="ECO:0007669"/>
    <property type="project" value="TreeGrafter"/>
</dbReference>
<dbReference type="FunFam" id="2.60.40.420:FF:000013">
    <property type="entry name" value="basic blue protein-like"/>
    <property type="match status" value="1"/>
</dbReference>
<evidence type="ECO:0000256" key="4">
    <source>
        <dbReference type="ARBA" id="ARBA00071970"/>
    </source>
</evidence>
<dbReference type="AlphaFoldDB" id="A0AAV0IE42"/>
<dbReference type="Gene3D" id="2.60.40.420">
    <property type="entry name" value="Cupredoxins - blue copper proteins"/>
    <property type="match status" value="1"/>
</dbReference>
<dbReference type="InterPro" id="IPR041844">
    <property type="entry name" value="Plantacyanin"/>
</dbReference>
<dbReference type="InterPro" id="IPR008972">
    <property type="entry name" value="Cupredoxin"/>
</dbReference>
<evidence type="ECO:0000256" key="2">
    <source>
        <dbReference type="ARBA" id="ARBA00023008"/>
    </source>
</evidence>
<protein>
    <recommendedName>
        <fullName evidence="4">Basic blue protein</fullName>
    </recommendedName>
    <alternativeName>
        <fullName evidence="5">Plantacyanin</fullName>
    </alternativeName>
</protein>
<comment type="caution">
    <text evidence="7">The sequence shown here is derived from an EMBL/GenBank/DDBJ whole genome shotgun (WGS) entry which is preliminary data.</text>
</comment>
<dbReference type="Pfam" id="PF02298">
    <property type="entry name" value="Cu_bind_like"/>
    <property type="match status" value="1"/>
</dbReference>
<evidence type="ECO:0000259" key="6">
    <source>
        <dbReference type="PROSITE" id="PS51485"/>
    </source>
</evidence>
<proteinExistence type="predicted"/>
<name>A0AAV0IE42_9ROSI</name>
<dbReference type="SUPFAM" id="SSF49503">
    <property type="entry name" value="Cupredoxins"/>
    <property type="match status" value="1"/>
</dbReference>
<evidence type="ECO:0000256" key="1">
    <source>
        <dbReference type="ARBA" id="ARBA00022723"/>
    </source>
</evidence>
<evidence type="ECO:0000313" key="7">
    <source>
        <dbReference type="EMBL" id="CAI0395851.1"/>
    </source>
</evidence>
<dbReference type="PANTHER" id="PTHR33021:SF424">
    <property type="entry name" value="BASIC BLUE PROTEIN"/>
    <property type="match status" value="1"/>
</dbReference>
<keyword evidence="1" id="KW-0479">Metal-binding</keyword>
<dbReference type="Proteomes" id="UP001154282">
    <property type="component" value="Unassembled WGS sequence"/>
</dbReference>
<dbReference type="InterPro" id="IPR003245">
    <property type="entry name" value="Phytocyanin_dom"/>
</dbReference>
<reference evidence="7" key="1">
    <citation type="submission" date="2022-08" db="EMBL/GenBank/DDBJ databases">
        <authorList>
            <person name="Gutierrez-Valencia J."/>
        </authorList>
    </citation>
    <scope>NUCLEOTIDE SEQUENCE</scope>
</reference>
<evidence type="ECO:0000256" key="3">
    <source>
        <dbReference type="ARBA" id="ARBA00023157"/>
    </source>
</evidence>
<dbReference type="InterPro" id="IPR039391">
    <property type="entry name" value="Phytocyanin-like"/>
</dbReference>
<dbReference type="CDD" id="cd11013">
    <property type="entry name" value="Plantacyanin"/>
    <property type="match status" value="1"/>
</dbReference>
<dbReference type="PROSITE" id="PS51485">
    <property type="entry name" value="PHYTOCYANIN"/>
    <property type="match status" value="1"/>
</dbReference>
<dbReference type="GO" id="GO:0009055">
    <property type="term" value="F:electron transfer activity"/>
    <property type="evidence" value="ECO:0007669"/>
    <property type="project" value="InterPro"/>
</dbReference>
<dbReference type="EMBL" id="CAMGYJ010000003">
    <property type="protein sequence ID" value="CAI0395851.1"/>
    <property type="molecule type" value="Genomic_DNA"/>
</dbReference>
<dbReference type="PROSITE" id="PS00196">
    <property type="entry name" value="COPPER_BLUE"/>
    <property type="match status" value="1"/>
</dbReference>
<dbReference type="InterPro" id="IPR028871">
    <property type="entry name" value="BlueCu_1_BS"/>
</dbReference>
<dbReference type="PANTHER" id="PTHR33021">
    <property type="entry name" value="BLUE COPPER PROTEIN"/>
    <property type="match status" value="1"/>
</dbReference>
<keyword evidence="3" id="KW-1015">Disulfide bond</keyword>